<dbReference type="HOGENOM" id="CLU_1990981_0_0_5"/>
<dbReference type="STRING" id="1105110.MC5_01900"/>
<dbReference type="PANTHER" id="PTHR42855">
    <property type="entry name" value="ABC TRANSPORTER ATP-BINDING SUBUNIT"/>
    <property type="match status" value="1"/>
</dbReference>
<evidence type="ECO:0000259" key="3">
    <source>
        <dbReference type="Pfam" id="PF16326"/>
    </source>
</evidence>
<name>H8K9P9_RICAC</name>
<evidence type="ECO:0000313" key="5">
    <source>
        <dbReference type="Proteomes" id="UP000007589"/>
    </source>
</evidence>
<evidence type="ECO:0000313" key="4">
    <source>
        <dbReference type="EMBL" id="AFC70769.1"/>
    </source>
</evidence>
<feature type="domain" description="ABC transporter Uup C-terminal" evidence="3">
    <location>
        <begin position="62"/>
        <end position="124"/>
    </location>
</feature>
<protein>
    <submittedName>
        <fullName evidence="4">ABC transporter ATP-binding protein</fullName>
    </submittedName>
</protein>
<evidence type="ECO:0000256" key="2">
    <source>
        <dbReference type="ARBA" id="ARBA00022840"/>
    </source>
</evidence>
<reference evidence="5" key="1">
    <citation type="submission" date="2012-02" db="EMBL/GenBank/DDBJ databases">
        <title>Complete genome sequence of Rickettsia australis strain Cutlack.</title>
        <authorList>
            <person name="Johnson S.L."/>
            <person name="Munk A.C."/>
            <person name="Han S."/>
            <person name="Bruce D.C."/>
            <person name="Dasch G.A."/>
        </authorList>
    </citation>
    <scope>NUCLEOTIDE SEQUENCE [LARGE SCALE GENOMIC DNA]</scope>
    <source>
        <strain evidence="5">Cutlack</strain>
    </source>
</reference>
<organism evidence="4 5">
    <name type="scientific">Rickettsia australis (strain Cutlack)</name>
    <dbReference type="NCBI Taxonomy" id="1105110"/>
    <lineage>
        <taxon>Bacteria</taxon>
        <taxon>Pseudomonadati</taxon>
        <taxon>Pseudomonadota</taxon>
        <taxon>Alphaproteobacteria</taxon>
        <taxon>Rickettsiales</taxon>
        <taxon>Rickettsiaceae</taxon>
        <taxon>Rickettsieae</taxon>
        <taxon>Rickettsia</taxon>
        <taxon>spotted fever group</taxon>
    </lineage>
</organism>
<dbReference type="PANTHER" id="PTHR42855:SF2">
    <property type="entry name" value="DRUG RESISTANCE ABC TRANSPORTER,ATP-BINDING PROTEIN"/>
    <property type="match status" value="1"/>
</dbReference>
<dbReference type="InterPro" id="IPR032524">
    <property type="entry name" value="ABC_tran_C"/>
</dbReference>
<dbReference type="Pfam" id="PF16326">
    <property type="entry name" value="ABC_tran_CTD"/>
    <property type="match status" value="1"/>
</dbReference>
<dbReference type="KEGG" id="rau:MC5_01900"/>
<dbReference type="GO" id="GO:0005524">
    <property type="term" value="F:ATP binding"/>
    <property type="evidence" value="ECO:0007669"/>
    <property type="project" value="UniProtKB-KW"/>
</dbReference>
<dbReference type="InterPro" id="IPR037118">
    <property type="entry name" value="Val-tRNA_synth_C_sf"/>
</dbReference>
<keyword evidence="1" id="KW-0547">Nucleotide-binding</keyword>
<dbReference type="GO" id="GO:0003677">
    <property type="term" value="F:DNA binding"/>
    <property type="evidence" value="ECO:0007669"/>
    <property type="project" value="InterPro"/>
</dbReference>
<evidence type="ECO:0000256" key="1">
    <source>
        <dbReference type="ARBA" id="ARBA00022741"/>
    </source>
</evidence>
<dbReference type="Proteomes" id="UP000007589">
    <property type="component" value="Chromosome"/>
</dbReference>
<dbReference type="EMBL" id="CP003338">
    <property type="protein sequence ID" value="AFC70769.1"/>
    <property type="molecule type" value="Genomic_DNA"/>
</dbReference>
<keyword evidence="5" id="KW-1185">Reference proteome</keyword>
<sequence>MSHDRDFLDRLVTRTLVFAQGKIHDLTGGYEDYKQYFTTYPITKKASTPLPLASQKEPPNKKLSYKYQRLLKTLPDDIAKLEISIKYLEKEIEDVNLYLDNPQQYNRITNQLINDKKKLDELLNQ</sequence>
<accession>H8K9P9</accession>
<proteinExistence type="predicted"/>
<dbReference type="Gene3D" id="1.10.287.380">
    <property type="entry name" value="Valyl-tRNA synthetase, C-terminal domain"/>
    <property type="match status" value="1"/>
</dbReference>
<gene>
    <name evidence="4" type="ordered locus">MC5_01900</name>
</gene>
<dbReference type="InterPro" id="IPR051309">
    <property type="entry name" value="ABCF_ATPase"/>
</dbReference>
<keyword evidence="2 4" id="KW-0067">ATP-binding</keyword>
<dbReference type="AlphaFoldDB" id="H8K9P9"/>
<dbReference type="eggNOG" id="COG0488">
    <property type="taxonomic scope" value="Bacteria"/>
</dbReference>